<evidence type="ECO:0000256" key="2">
    <source>
        <dbReference type="ARBA" id="ARBA00023125"/>
    </source>
</evidence>
<dbReference type="InterPro" id="IPR051011">
    <property type="entry name" value="Metal_resp_trans_reg"/>
</dbReference>
<dbReference type="GO" id="GO:0003677">
    <property type="term" value="F:DNA binding"/>
    <property type="evidence" value="ECO:0007669"/>
    <property type="project" value="UniProtKB-KW"/>
</dbReference>
<name>A0ABD5X3F5_9EURY</name>
<dbReference type="EMBL" id="JBHSZQ010000008">
    <property type="protein sequence ID" value="MFC7125756.1"/>
    <property type="molecule type" value="Genomic_DNA"/>
</dbReference>
<dbReference type="PANTHER" id="PTHR43132:SF2">
    <property type="entry name" value="ARSENICAL RESISTANCE OPERON REPRESSOR ARSR-RELATED"/>
    <property type="match status" value="1"/>
</dbReference>
<proteinExistence type="predicted"/>
<dbReference type="Proteomes" id="UP001596414">
    <property type="component" value="Unassembled WGS sequence"/>
</dbReference>
<sequence>MARLLPSRTDSSVERERDPSVLYVDDDRTAEMISTLSGETALTIFRMLNDEALTASEIADRLDLSVQNASYHLENLQEAELIEVIDTCYSEKGREMEIYAVTSEPKVLILGTEDNPGKIRRAFTALAGTVGIPAVALAAWSSLSQFIRPLIER</sequence>
<dbReference type="PANTHER" id="PTHR43132">
    <property type="entry name" value="ARSENICAL RESISTANCE OPERON REPRESSOR ARSR-RELATED"/>
    <property type="match status" value="1"/>
</dbReference>
<evidence type="ECO:0000256" key="3">
    <source>
        <dbReference type="ARBA" id="ARBA00023163"/>
    </source>
</evidence>
<keyword evidence="2" id="KW-0238">DNA-binding</keyword>
<accession>A0ABD5X3F5</accession>
<keyword evidence="3" id="KW-0804">Transcription</keyword>
<dbReference type="InterPro" id="IPR001845">
    <property type="entry name" value="HTH_ArsR_DNA-bd_dom"/>
</dbReference>
<gene>
    <name evidence="5" type="ORF">ACFQJ7_06845</name>
</gene>
<dbReference type="InterPro" id="IPR036390">
    <property type="entry name" value="WH_DNA-bd_sf"/>
</dbReference>
<dbReference type="Pfam" id="PF12840">
    <property type="entry name" value="HTH_20"/>
    <property type="match status" value="1"/>
</dbReference>
<dbReference type="InterPro" id="IPR036388">
    <property type="entry name" value="WH-like_DNA-bd_sf"/>
</dbReference>
<dbReference type="CDD" id="cd00090">
    <property type="entry name" value="HTH_ARSR"/>
    <property type="match status" value="1"/>
</dbReference>
<protein>
    <submittedName>
        <fullName evidence="5">ArsR/SmtB family transcription factor</fullName>
    </submittedName>
</protein>
<dbReference type="SUPFAM" id="SSF46785">
    <property type="entry name" value="Winged helix' DNA-binding domain"/>
    <property type="match status" value="1"/>
</dbReference>
<evidence type="ECO:0000256" key="1">
    <source>
        <dbReference type="ARBA" id="ARBA00023015"/>
    </source>
</evidence>
<dbReference type="SMART" id="SM00418">
    <property type="entry name" value="HTH_ARSR"/>
    <property type="match status" value="1"/>
</dbReference>
<reference evidence="5 6" key="1">
    <citation type="journal article" date="2014" name="Int. J. Syst. Evol. Microbiol.">
        <title>Complete genome sequence of Corynebacterium casei LMG S-19264T (=DSM 44701T), isolated from a smear-ripened cheese.</title>
        <authorList>
            <consortium name="US DOE Joint Genome Institute (JGI-PGF)"/>
            <person name="Walter F."/>
            <person name="Albersmeier A."/>
            <person name="Kalinowski J."/>
            <person name="Ruckert C."/>
        </authorList>
    </citation>
    <scope>NUCLEOTIDE SEQUENCE [LARGE SCALE GENOMIC DNA]</scope>
    <source>
        <strain evidence="5 6">CGMCC 4.7215</strain>
    </source>
</reference>
<keyword evidence="1" id="KW-0805">Transcription regulation</keyword>
<dbReference type="AlphaFoldDB" id="A0ABD5X3F5"/>
<evidence type="ECO:0000313" key="6">
    <source>
        <dbReference type="Proteomes" id="UP001596414"/>
    </source>
</evidence>
<dbReference type="RefSeq" id="WP_267636858.1">
    <property type="nucleotide sequence ID" value="NZ_JAODIY010000008.1"/>
</dbReference>
<feature type="domain" description="HTH arsR-type" evidence="4">
    <location>
        <begin position="31"/>
        <end position="115"/>
    </location>
</feature>
<evidence type="ECO:0000259" key="4">
    <source>
        <dbReference type="SMART" id="SM00418"/>
    </source>
</evidence>
<dbReference type="Gene3D" id="1.10.10.10">
    <property type="entry name" value="Winged helix-like DNA-binding domain superfamily/Winged helix DNA-binding domain"/>
    <property type="match status" value="1"/>
</dbReference>
<evidence type="ECO:0000313" key="5">
    <source>
        <dbReference type="EMBL" id="MFC7125756.1"/>
    </source>
</evidence>
<organism evidence="5 6">
    <name type="scientific">Halovenus rubra</name>
    <dbReference type="NCBI Taxonomy" id="869890"/>
    <lineage>
        <taxon>Archaea</taxon>
        <taxon>Methanobacteriati</taxon>
        <taxon>Methanobacteriota</taxon>
        <taxon>Stenosarchaea group</taxon>
        <taxon>Halobacteria</taxon>
        <taxon>Halobacteriales</taxon>
        <taxon>Haloarculaceae</taxon>
        <taxon>Halovenus</taxon>
    </lineage>
</organism>
<dbReference type="InterPro" id="IPR011991">
    <property type="entry name" value="ArsR-like_HTH"/>
</dbReference>
<comment type="caution">
    <text evidence="5">The sequence shown here is derived from an EMBL/GenBank/DDBJ whole genome shotgun (WGS) entry which is preliminary data.</text>
</comment>